<name>A0ABW5X6D5_9FLAO</name>
<dbReference type="InterPro" id="IPR012545">
    <property type="entry name" value="DUF1697"/>
</dbReference>
<evidence type="ECO:0000313" key="2">
    <source>
        <dbReference type="Proteomes" id="UP001597438"/>
    </source>
</evidence>
<dbReference type="PANTHER" id="PTHR36439">
    <property type="entry name" value="BLL4334 PROTEIN"/>
    <property type="match status" value="1"/>
</dbReference>
<accession>A0ABW5X6D5</accession>
<dbReference type="Pfam" id="PF08002">
    <property type="entry name" value="DUF1697"/>
    <property type="match status" value="1"/>
</dbReference>
<keyword evidence="2" id="KW-1185">Reference proteome</keyword>
<dbReference type="RefSeq" id="WP_251743133.1">
    <property type="nucleotide sequence ID" value="NZ_JBHUOJ010000025.1"/>
</dbReference>
<dbReference type="Proteomes" id="UP001597438">
    <property type="component" value="Unassembled WGS sequence"/>
</dbReference>
<reference evidence="2" key="1">
    <citation type="journal article" date="2019" name="Int. J. Syst. Evol. Microbiol.">
        <title>The Global Catalogue of Microorganisms (GCM) 10K type strain sequencing project: providing services to taxonomists for standard genome sequencing and annotation.</title>
        <authorList>
            <consortium name="The Broad Institute Genomics Platform"/>
            <consortium name="The Broad Institute Genome Sequencing Center for Infectious Disease"/>
            <person name="Wu L."/>
            <person name="Ma J."/>
        </authorList>
    </citation>
    <scope>NUCLEOTIDE SEQUENCE [LARGE SCALE GENOMIC DNA]</scope>
    <source>
        <strain evidence="2">KCTC 52925</strain>
    </source>
</reference>
<dbReference type="EMBL" id="JBHUOJ010000025">
    <property type="protein sequence ID" value="MFD2833830.1"/>
    <property type="molecule type" value="Genomic_DNA"/>
</dbReference>
<organism evidence="1 2">
    <name type="scientific">Christiangramia antarctica</name>
    <dbReference type="NCBI Taxonomy" id="2058158"/>
    <lineage>
        <taxon>Bacteria</taxon>
        <taxon>Pseudomonadati</taxon>
        <taxon>Bacteroidota</taxon>
        <taxon>Flavobacteriia</taxon>
        <taxon>Flavobacteriales</taxon>
        <taxon>Flavobacteriaceae</taxon>
        <taxon>Christiangramia</taxon>
    </lineage>
</organism>
<dbReference type="PIRSF" id="PIRSF008502">
    <property type="entry name" value="UCP008502"/>
    <property type="match status" value="1"/>
</dbReference>
<evidence type="ECO:0000313" key="1">
    <source>
        <dbReference type="EMBL" id="MFD2833830.1"/>
    </source>
</evidence>
<sequence>MKFIGFLRGINVGGKHKLPMDDLKKVLSNMGYTNISTVLNSGNIIFESEEISAKTIESDITLKLKKEFHFDTPTIIIKADDIKKIYRYDPFSKVKIDKNIRLYITFLKSVLKSKISIPWISEDNSFRIIKIEDKMVLSVLDLNIAGTIDAMKNLEKLTGKNVTTRNWNTVEKIVKKLDEKKR</sequence>
<protein>
    <submittedName>
        <fullName evidence="1">DUF1697 domain-containing protein</fullName>
    </submittedName>
</protein>
<dbReference type="Gene3D" id="3.30.70.1280">
    <property type="entry name" value="SP0830-like domains"/>
    <property type="match status" value="1"/>
</dbReference>
<dbReference type="PANTHER" id="PTHR36439:SF1">
    <property type="entry name" value="DUF1697 DOMAIN-CONTAINING PROTEIN"/>
    <property type="match status" value="1"/>
</dbReference>
<proteinExistence type="predicted"/>
<gene>
    <name evidence="1" type="ORF">ACFSYS_11060</name>
</gene>
<comment type="caution">
    <text evidence="1">The sequence shown here is derived from an EMBL/GenBank/DDBJ whole genome shotgun (WGS) entry which is preliminary data.</text>
</comment>
<dbReference type="SUPFAM" id="SSF160379">
    <property type="entry name" value="SP0830-like"/>
    <property type="match status" value="1"/>
</dbReference>